<protein>
    <submittedName>
        <fullName evidence="1">Uncharacterized protein</fullName>
    </submittedName>
</protein>
<dbReference type="EMBL" id="GBXM01030942">
    <property type="protein sequence ID" value="JAH77635.1"/>
    <property type="molecule type" value="Transcribed_RNA"/>
</dbReference>
<proteinExistence type="predicted"/>
<organism evidence="1">
    <name type="scientific">Anguilla anguilla</name>
    <name type="common">European freshwater eel</name>
    <name type="synonym">Muraena anguilla</name>
    <dbReference type="NCBI Taxonomy" id="7936"/>
    <lineage>
        <taxon>Eukaryota</taxon>
        <taxon>Metazoa</taxon>
        <taxon>Chordata</taxon>
        <taxon>Craniata</taxon>
        <taxon>Vertebrata</taxon>
        <taxon>Euteleostomi</taxon>
        <taxon>Actinopterygii</taxon>
        <taxon>Neopterygii</taxon>
        <taxon>Teleostei</taxon>
        <taxon>Anguilliformes</taxon>
        <taxon>Anguillidae</taxon>
        <taxon>Anguilla</taxon>
    </lineage>
</organism>
<reference evidence="1" key="1">
    <citation type="submission" date="2014-11" db="EMBL/GenBank/DDBJ databases">
        <authorList>
            <person name="Amaro Gonzalez C."/>
        </authorList>
    </citation>
    <scope>NUCLEOTIDE SEQUENCE</scope>
</reference>
<accession>A0A0E9VJM2</accession>
<dbReference type="AlphaFoldDB" id="A0A0E9VJM2"/>
<sequence length="28" mass="2967">MQVCCLVTCEFTSTSGARNKSSSDGQNL</sequence>
<evidence type="ECO:0000313" key="1">
    <source>
        <dbReference type="EMBL" id="JAH77635.1"/>
    </source>
</evidence>
<reference evidence="1" key="2">
    <citation type="journal article" date="2015" name="Fish Shellfish Immunol.">
        <title>Early steps in the European eel (Anguilla anguilla)-Vibrio vulnificus interaction in the gills: Role of the RtxA13 toxin.</title>
        <authorList>
            <person name="Callol A."/>
            <person name="Pajuelo D."/>
            <person name="Ebbesson L."/>
            <person name="Teles M."/>
            <person name="MacKenzie S."/>
            <person name="Amaro C."/>
        </authorList>
    </citation>
    <scope>NUCLEOTIDE SEQUENCE</scope>
</reference>
<name>A0A0E9VJM2_ANGAN</name>